<feature type="compositionally biased region" description="Polar residues" evidence="1">
    <location>
        <begin position="561"/>
        <end position="576"/>
    </location>
</feature>
<dbReference type="EMBL" id="NXLT01000001">
    <property type="protein sequence ID" value="RDU68508.1"/>
    <property type="molecule type" value="Genomic_DNA"/>
</dbReference>
<dbReference type="SMART" id="SM00487">
    <property type="entry name" value="DEXDc"/>
    <property type="match status" value="1"/>
</dbReference>
<gene>
    <name evidence="3" type="ORF">CQA54_01495</name>
</gene>
<dbReference type="GO" id="GO:0005524">
    <property type="term" value="F:ATP binding"/>
    <property type="evidence" value="ECO:0007669"/>
    <property type="project" value="InterPro"/>
</dbReference>
<dbReference type="SUPFAM" id="SSF52540">
    <property type="entry name" value="P-loop containing nucleoside triphosphate hydrolases"/>
    <property type="match status" value="2"/>
</dbReference>
<protein>
    <submittedName>
        <fullName evidence="3">DEAD/DEAH box helicase</fullName>
    </submittedName>
</protein>
<dbReference type="GO" id="GO:0004386">
    <property type="term" value="F:helicase activity"/>
    <property type="evidence" value="ECO:0007669"/>
    <property type="project" value="UniProtKB-KW"/>
</dbReference>
<dbReference type="GO" id="GO:0006304">
    <property type="term" value="P:DNA modification"/>
    <property type="evidence" value="ECO:0007669"/>
    <property type="project" value="InterPro"/>
</dbReference>
<dbReference type="GO" id="GO:0005829">
    <property type="term" value="C:cytosol"/>
    <property type="evidence" value="ECO:0007669"/>
    <property type="project" value="TreeGrafter"/>
</dbReference>
<dbReference type="PROSITE" id="PS51192">
    <property type="entry name" value="HELICASE_ATP_BIND_1"/>
    <property type="match status" value="1"/>
</dbReference>
<dbReference type="Pfam" id="PF00271">
    <property type="entry name" value="Helicase_C"/>
    <property type="match status" value="1"/>
</dbReference>
<dbReference type="CDD" id="cd18799">
    <property type="entry name" value="SF2_C_EcoAI-like"/>
    <property type="match status" value="1"/>
</dbReference>
<evidence type="ECO:0000256" key="1">
    <source>
        <dbReference type="SAM" id="MobiDB-lite"/>
    </source>
</evidence>
<dbReference type="InterPro" id="IPR014001">
    <property type="entry name" value="Helicase_ATP-bd"/>
</dbReference>
<feature type="domain" description="Helicase ATP-binding" evidence="2">
    <location>
        <begin position="163"/>
        <end position="348"/>
    </location>
</feature>
<dbReference type="InterPro" id="IPR006935">
    <property type="entry name" value="Helicase/UvrB_N"/>
</dbReference>
<dbReference type="PANTHER" id="PTHR47396:SF1">
    <property type="entry name" value="ATP-DEPENDENT HELICASE IRC3-RELATED"/>
    <property type="match status" value="1"/>
</dbReference>
<dbReference type="GO" id="GO:0003677">
    <property type="term" value="F:DNA binding"/>
    <property type="evidence" value="ECO:0007669"/>
    <property type="project" value="InterPro"/>
</dbReference>
<evidence type="ECO:0000259" key="2">
    <source>
        <dbReference type="PROSITE" id="PS51192"/>
    </source>
</evidence>
<feature type="region of interest" description="Disordered" evidence="1">
    <location>
        <begin position="552"/>
        <end position="583"/>
    </location>
</feature>
<keyword evidence="3" id="KW-0547">Nucleotide-binding</keyword>
<dbReference type="Gene3D" id="3.40.50.300">
    <property type="entry name" value="P-loop containing nucleotide triphosphate hydrolases"/>
    <property type="match status" value="2"/>
</dbReference>
<dbReference type="InterPro" id="IPR001650">
    <property type="entry name" value="Helicase_C-like"/>
</dbReference>
<dbReference type="InterPro" id="IPR050742">
    <property type="entry name" value="Helicase_Restrict-Modif_Enz"/>
</dbReference>
<name>A0A3D8IT96_9HELI</name>
<sequence length="775" mass="89058">MPLGETDTRIKFIDTKLKDSGWSEDFIKREYYFTDGRKLLGGKRGVRKFADYLLCFQNNNLAIIEAKRLGKDSLDGLSQAIEYGEILGVRFVYATNGIDIYEYDRLDSQGRYIDEFPSPQILFDRIFGNLLEWQHKLLTQKELHIPQKPLRYYQKIALDRVIQALINNKKRILLTLATGTGKTTIAFALCYRLLQSKWNLDNANRKPKILFLCDRITLRNQALNEFNPIEEDCKEISAGEIRKNQDKVPTSADVFFGIYQSLSSEENIQEDAEQDRHKEESKLYLQYPKDFFDLIIIDECHRGGANQEGSWRAVLDYFESAVHLGLTATPKRSDNVDTYKYFGNAVYEYSLKTGIEDGFLTPYKVKRIITTLSDGYTYNPDDIVQGELQSGHYAPIKFEREITLPKYNEFIAKKILELINPMDKTIIFCANQAHASAIKIAIDAHKKVKRDDYCVRVTSDEGIIGLNYLKEFQDNDKSYPVILTSSKMLTTGVDAKNVRNIVLLANIGSMIEFKQIIGRGTRVYEGKDFFTILDFFGATKLFYDPKWDGESNAIDEENNTDSDTSFPVSTKSNKQSNKTDETPSQKVVIHLKSTKLQVLDIQTRYVGGDGKPLGTKEFLEFLIGKLGAYYDDEKKLKAMWSEPKNRQAFLKSLQNEGIDDEVLENLQEIFERKDCDIYDILAHISFSSEIVSRSERVISVRKSGFLQRFHKERAIRLIEFLLGYYEKHGINAFDNISTLLELSSLGSMQEIINDFGGISALKESIEDLQREIYER</sequence>
<reference evidence="3 4" key="1">
    <citation type="submission" date="2018-04" db="EMBL/GenBank/DDBJ databases">
        <title>Novel Campyloabacter and Helicobacter Species and Strains.</title>
        <authorList>
            <person name="Mannion A.J."/>
            <person name="Shen Z."/>
            <person name="Fox J.G."/>
        </authorList>
    </citation>
    <scope>NUCLEOTIDE SEQUENCE [LARGE SCALE GENOMIC DNA]</scope>
    <source>
        <strain evidence="3 4">MIT 12-6600</strain>
    </source>
</reference>
<dbReference type="Pfam" id="PF08463">
    <property type="entry name" value="EcoEI_R_C"/>
    <property type="match status" value="1"/>
</dbReference>
<organism evidence="3 4">
    <name type="scientific">Helicobacter equorum</name>
    <dbReference type="NCBI Taxonomy" id="361872"/>
    <lineage>
        <taxon>Bacteria</taxon>
        <taxon>Pseudomonadati</taxon>
        <taxon>Campylobacterota</taxon>
        <taxon>Epsilonproteobacteria</taxon>
        <taxon>Campylobacterales</taxon>
        <taxon>Helicobacteraceae</taxon>
        <taxon>Helicobacter</taxon>
    </lineage>
</organism>
<comment type="caution">
    <text evidence="3">The sequence shown here is derived from an EMBL/GenBank/DDBJ whole genome shotgun (WGS) entry which is preliminary data.</text>
</comment>
<keyword evidence="4" id="KW-1185">Reference proteome</keyword>
<dbReference type="Proteomes" id="UP000256514">
    <property type="component" value="Unassembled WGS sequence"/>
</dbReference>
<dbReference type="CDD" id="cd18032">
    <property type="entry name" value="DEXHc_RE_I_III_res"/>
    <property type="match status" value="1"/>
</dbReference>
<dbReference type="InterPro" id="IPR013670">
    <property type="entry name" value="EcoEI_R_C_dom"/>
</dbReference>
<keyword evidence="3" id="KW-0067">ATP-binding</keyword>
<proteinExistence type="predicted"/>
<evidence type="ECO:0000313" key="4">
    <source>
        <dbReference type="Proteomes" id="UP000256514"/>
    </source>
</evidence>
<keyword evidence="3" id="KW-0347">Helicase</keyword>
<accession>A0A3D8IT96</accession>
<evidence type="ECO:0000313" key="3">
    <source>
        <dbReference type="EMBL" id="RDU68508.1"/>
    </source>
</evidence>
<dbReference type="GO" id="GO:0016787">
    <property type="term" value="F:hydrolase activity"/>
    <property type="evidence" value="ECO:0007669"/>
    <property type="project" value="InterPro"/>
</dbReference>
<keyword evidence="3" id="KW-0378">Hydrolase</keyword>
<dbReference type="RefSeq" id="WP_115570454.1">
    <property type="nucleotide sequence ID" value="NZ_NXLT01000001.1"/>
</dbReference>
<dbReference type="Gene3D" id="3.90.1570.30">
    <property type="match status" value="1"/>
</dbReference>
<dbReference type="NCBIfam" id="NF046051">
    <property type="entry name" value="restrict_EcoAI"/>
    <property type="match status" value="1"/>
</dbReference>
<dbReference type="OrthoDB" id="9804086at2"/>
<dbReference type="PANTHER" id="PTHR47396">
    <property type="entry name" value="TYPE I RESTRICTION ENZYME ECOKI R PROTEIN"/>
    <property type="match status" value="1"/>
</dbReference>
<dbReference type="Pfam" id="PF04851">
    <property type="entry name" value="ResIII"/>
    <property type="match status" value="1"/>
</dbReference>
<dbReference type="InterPro" id="IPR027417">
    <property type="entry name" value="P-loop_NTPase"/>
</dbReference>
<dbReference type="AlphaFoldDB" id="A0A3D8IT96"/>